<evidence type="ECO:0000313" key="3">
    <source>
        <dbReference type="Proteomes" id="UP001501442"/>
    </source>
</evidence>
<dbReference type="RefSeq" id="WP_345443215.1">
    <property type="nucleotide sequence ID" value="NZ_BAABHK010000028.1"/>
</dbReference>
<evidence type="ECO:0000313" key="2">
    <source>
        <dbReference type="EMBL" id="GAA4639699.1"/>
    </source>
</evidence>
<keyword evidence="3" id="KW-1185">Reference proteome</keyword>
<evidence type="ECO:0000259" key="1">
    <source>
        <dbReference type="Pfam" id="PF21962"/>
    </source>
</evidence>
<name>A0ABP8UTW2_9ACTN</name>
<reference evidence="3" key="1">
    <citation type="journal article" date="2019" name="Int. J. Syst. Evol. Microbiol.">
        <title>The Global Catalogue of Microorganisms (GCM) 10K type strain sequencing project: providing services to taxonomists for standard genome sequencing and annotation.</title>
        <authorList>
            <consortium name="The Broad Institute Genomics Platform"/>
            <consortium name="The Broad Institute Genome Sequencing Center for Infectious Disease"/>
            <person name="Wu L."/>
            <person name="Ma J."/>
        </authorList>
    </citation>
    <scope>NUCLEOTIDE SEQUENCE [LARGE SCALE GENOMIC DNA]</scope>
    <source>
        <strain evidence="3">JCM 17939</strain>
    </source>
</reference>
<dbReference type="EMBL" id="BAABHK010000028">
    <property type="protein sequence ID" value="GAA4639699.1"/>
    <property type="molecule type" value="Genomic_DNA"/>
</dbReference>
<comment type="caution">
    <text evidence="2">The sequence shown here is derived from an EMBL/GenBank/DDBJ whole genome shotgun (WGS) entry which is preliminary data.</text>
</comment>
<protein>
    <recommendedName>
        <fullName evidence="1">DUF6924 domain-containing protein</fullName>
    </recommendedName>
</protein>
<dbReference type="Pfam" id="PF21962">
    <property type="entry name" value="DUF6924"/>
    <property type="match status" value="2"/>
</dbReference>
<feature type="domain" description="DUF6924" evidence="1">
    <location>
        <begin position="173"/>
        <end position="298"/>
    </location>
</feature>
<accession>A0ABP8UTW2</accession>
<organism evidence="2 3">
    <name type="scientific">Actinoallomurus vinaceus</name>
    <dbReference type="NCBI Taxonomy" id="1080074"/>
    <lineage>
        <taxon>Bacteria</taxon>
        <taxon>Bacillati</taxon>
        <taxon>Actinomycetota</taxon>
        <taxon>Actinomycetes</taxon>
        <taxon>Streptosporangiales</taxon>
        <taxon>Thermomonosporaceae</taxon>
        <taxon>Actinoallomurus</taxon>
    </lineage>
</organism>
<gene>
    <name evidence="2" type="ORF">GCM10023196_102370</name>
</gene>
<dbReference type="InterPro" id="IPR053832">
    <property type="entry name" value="DUF6924"/>
</dbReference>
<dbReference type="Proteomes" id="UP001501442">
    <property type="component" value="Unassembled WGS sequence"/>
</dbReference>
<feature type="domain" description="DUF6924" evidence="1">
    <location>
        <begin position="13"/>
        <end position="146"/>
    </location>
</feature>
<proteinExistence type="predicted"/>
<sequence length="298" mass="31518">MPYPKLPAPAPGEVLLICTCYEEDKARWGEVLGALRGRQDGDAVVLDDGGVRLRLAEDPGWDYLQGGNLPALVPEGSAAPPIAAVVDIPVVYGGAAVLLVDLREIPGRGVRVPGDDLGRVLAALLGGSLRFDELVHGMDRFGVYQGDGWAPAIPTPTTVVRASFPRLPATEMTLLVRTDFTDDRAWRALVDALGEPDEDGGFSAGEGLSDRVELSAVVVDDREFEHLQPGQVPALVPPGEHTTMVALADAATMADPAHPVLVVDLYDTPGQVTRIPLAEAGSMAANLEISNMDFADFV</sequence>